<dbReference type="Proteomes" id="UP001141950">
    <property type="component" value="Unassembled WGS sequence"/>
</dbReference>
<sequence>MMMVDGWRNNGDSTAIYRATFQHDEIAAIVPLICLISRSSGEIGKNKGKMSVISNQQLKFLKIEVLSPLFMLKRTSEACHERIVL</sequence>
<dbReference type="RefSeq" id="WP_257445007.1">
    <property type="nucleotide sequence ID" value="NZ_JANIPJ010000005.1"/>
</dbReference>
<reference evidence="1" key="1">
    <citation type="submission" date="2022-08" db="EMBL/GenBank/DDBJ databases">
        <title>The genomic sequence of strain Paenibacillus sp. SCIV0701.</title>
        <authorList>
            <person name="Zhao H."/>
        </authorList>
    </citation>
    <scope>NUCLEOTIDE SEQUENCE</scope>
    <source>
        <strain evidence="1">SCIV0701</strain>
    </source>
</reference>
<comment type="caution">
    <text evidence="1">The sequence shown here is derived from an EMBL/GenBank/DDBJ whole genome shotgun (WGS) entry which is preliminary data.</text>
</comment>
<dbReference type="EMBL" id="JANIPJ010000005">
    <property type="protein sequence ID" value="MCR2804174.1"/>
    <property type="molecule type" value="Genomic_DNA"/>
</dbReference>
<dbReference type="AlphaFoldDB" id="A0A9X2MNV0"/>
<protein>
    <submittedName>
        <fullName evidence="1">Uncharacterized protein</fullName>
    </submittedName>
</protein>
<gene>
    <name evidence="1" type="ORF">NQZ67_09810</name>
</gene>
<evidence type="ECO:0000313" key="2">
    <source>
        <dbReference type="Proteomes" id="UP001141950"/>
    </source>
</evidence>
<keyword evidence="2" id="KW-1185">Reference proteome</keyword>
<evidence type="ECO:0000313" key="1">
    <source>
        <dbReference type="EMBL" id="MCR2804174.1"/>
    </source>
</evidence>
<organism evidence="1 2">
    <name type="scientific">Paenibacillus soyae</name>
    <dbReference type="NCBI Taxonomy" id="2969249"/>
    <lineage>
        <taxon>Bacteria</taxon>
        <taxon>Bacillati</taxon>
        <taxon>Bacillota</taxon>
        <taxon>Bacilli</taxon>
        <taxon>Bacillales</taxon>
        <taxon>Paenibacillaceae</taxon>
        <taxon>Paenibacillus</taxon>
    </lineage>
</organism>
<proteinExistence type="predicted"/>
<accession>A0A9X2MNV0</accession>
<name>A0A9X2MNV0_9BACL</name>